<dbReference type="GO" id="GO:0030422">
    <property type="term" value="P:siRNA processing"/>
    <property type="evidence" value="ECO:0007669"/>
    <property type="project" value="TreeGrafter"/>
</dbReference>
<dbReference type="EC" id="2.7.7.48" evidence="8"/>
<dbReference type="Proteomes" id="UP000266188">
    <property type="component" value="Unassembled WGS sequence"/>
</dbReference>
<evidence type="ECO:0000259" key="10">
    <source>
        <dbReference type="Pfam" id="PF05183"/>
    </source>
</evidence>
<evidence type="ECO:0000256" key="3">
    <source>
        <dbReference type="ARBA" id="ARBA00022679"/>
    </source>
</evidence>
<dbReference type="InterPro" id="IPR058752">
    <property type="entry name" value="RDRP_C_head"/>
</dbReference>
<gene>
    <name evidence="12" type="ORF">PHISCL_06092</name>
</gene>
<dbReference type="GO" id="GO:0003968">
    <property type="term" value="F:RNA-directed RNA polymerase activity"/>
    <property type="evidence" value="ECO:0007669"/>
    <property type="project" value="UniProtKB-KW"/>
</dbReference>
<evidence type="ECO:0000259" key="11">
    <source>
        <dbReference type="Pfam" id="PF26253"/>
    </source>
</evidence>
<comment type="caution">
    <text evidence="12">The sequence shown here is derived from an EMBL/GenBank/DDBJ whole genome shotgun (WGS) entry which is preliminary data.</text>
</comment>
<organism evidence="12 13">
    <name type="scientific">Aspergillus sclerotialis</name>
    <dbReference type="NCBI Taxonomy" id="2070753"/>
    <lineage>
        <taxon>Eukaryota</taxon>
        <taxon>Fungi</taxon>
        <taxon>Dikarya</taxon>
        <taxon>Ascomycota</taxon>
        <taxon>Pezizomycotina</taxon>
        <taxon>Eurotiomycetes</taxon>
        <taxon>Eurotiomycetidae</taxon>
        <taxon>Eurotiales</taxon>
        <taxon>Aspergillaceae</taxon>
        <taxon>Aspergillus</taxon>
        <taxon>Aspergillus subgen. Polypaecilum</taxon>
    </lineage>
</organism>
<feature type="domain" description="RDRP core" evidence="10">
    <location>
        <begin position="455"/>
        <end position="636"/>
    </location>
</feature>
<keyword evidence="5 8" id="KW-0694">RNA-binding</keyword>
<accession>A0A3A2ZEI9</accession>
<comment type="catalytic activity">
    <reaction evidence="7 8">
        <text>RNA(n) + a ribonucleoside 5'-triphosphate = RNA(n+1) + diphosphate</text>
        <dbReference type="Rhea" id="RHEA:21248"/>
        <dbReference type="Rhea" id="RHEA-COMP:14527"/>
        <dbReference type="Rhea" id="RHEA-COMP:17342"/>
        <dbReference type="ChEBI" id="CHEBI:33019"/>
        <dbReference type="ChEBI" id="CHEBI:61557"/>
        <dbReference type="ChEBI" id="CHEBI:140395"/>
        <dbReference type="EC" id="2.7.7.48"/>
    </reaction>
</comment>
<evidence type="ECO:0000313" key="12">
    <source>
        <dbReference type="EMBL" id="RJE21572.1"/>
    </source>
</evidence>
<name>A0A3A2ZEI9_9EURO</name>
<feature type="region of interest" description="Disordered" evidence="9">
    <location>
        <begin position="1206"/>
        <end position="1225"/>
    </location>
</feature>
<keyword evidence="13" id="KW-1185">Reference proteome</keyword>
<dbReference type="OrthoDB" id="6513042at2759"/>
<feature type="region of interest" description="Disordered" evidence="9">
    <location>
        <begin position="1"/>
        <end position="26"/>
    </location>
</feature>
<proteinExistence type="inferred from homology"/>
<dbReference type="Pfam" id="PF26253">
    <property type="entry name" value="RdRP_head"/>
    <property type="match status" value="1"/>
</dbReference>
<evidence type="ECO:0000256" key="2">
    <source>
        <dbReference type="ARBA" id="ARBA00022484"/>
    </source>
</evidence>
<keyword evidence="2 8" id="KW-0696">RNA-directed RNA polymerase</keyword>
<feature type="domain" description="RDRP core" evidence="10">
    <location>
        <begin position="659"/>
        <end position="1012"/>
    </location>
</feature>
<protein>
    <recommendedName>
        <fullName evidence="8">RNA-dependent RNA polymerase</fullName>
        <ecNumber evidence="8">2.7.7.48</ecNumber>
    </recommendedName>
</protein>
<dbReference type="InterPro" id="IPR057596">
    <property type="entry name" value="RDRP_core"/>
</dbReference>
<evidence type="ECO:0000256" key="9">
    <source>
        <dbReference type="SAM" id="MobiDB-lite"/>
    </source>
</evidence>
<evidence type="ECO:0000313" key="13">
    <source>
        <dbReference type="Proteomes" id="UP000266188"/>
    </source>
</evidence>
<feature type="compositionally biased region" description="Basic and acidic residues" evidence="9">
    <location>
        <begin position="1296"/>
        <end position="1308"/>
    </location>
</feature>
<keyword evidence="4 8" id="KW-0548">Nucleotidyltransferase</keyword>
<sequence>MPGGLPNRGRGGNSTASTSRPAPMASTWEQWESVGVKLGNVPGEVNSLTIWHAFSREGTVSSVELYEDSQGRRDGKGKVWFSPPPRRPFWTGGHYTISLPGGQSFTIKTTLDTNRFGSEIASPACPQVRYPKETSLDISAIAIGVLLNKETFMPMRVIGKEADKKFSLTIDLSRKQVLIYFPLANTEAPETPGVASSVNQYRINIPFTLLSKIFQTHDQSGRISHFAVLESPPLYYRRIKNIENTFVEETSWREADSWFRQTSIVHNPEKSSSLPVSLHKANAVIDIGRWTVFKITFPNYADKNGKFSMMCRIFEDYNIPIEKTDQFKESEKGHEGITPVWKWIDLPETQPSTGSFLDDLVNQTYIHLPFEVRYQLEVCMSNGYLSEFTMTREFAVRLSELEKQTAKELLEHIATEKKVYYDPMDIFHITSFRRPRDSEIPKIPAHCCHMRSAQITPSTVYYNTPSVDISNRVIRKYIGHEDRFLRVRFTDEKCGGRISGSFNHAMDEVFTRIKRALVNGIVIGDRWYEFLAFGNSQFREHGAYFFSPTPTCSAANIRAWMGDFDDIRNIAKYSSRLGLSFSTTRAINGFPVEVKNIPDIERNGYTFSDGVGIISEFSASMVMSELRIKHPQENHPLHSNSVSEGAKECSWSILMQPNDIIRWSQFSAASLNRQIIIVLSSLGIKDDVFHAKLKTMVAALDEAMVNDFQAIHLLKKYVDPNQMTLTISQMVLDGFRKSNEPFVTSILKLWRAWQLKYLKEKAKITLDQGACLLGCMDEIGVLKGQFNDNPGEDASYEEKLAALPEIFVQVCRHESNKYEVIEGLCIVARNPSLHPGDIRVVRAVNVKELKHLRDVVVFPQTGDRDIPSMCAGGDLDGDDYLVIWDPDLIPDDWFRTPMRYVSQKANELNREVTVNDVTSFFVTYMQNDCLGRIAHAHLAWADRFAEGVDSKKCMELAKLHSDAVDYNKTGVAATMTRSLTPKQWPHFMEKKGKAKFQIYQSKKILGQLYDSVDHIDYAPSLEMAFDEKILNCQLEVPDELVQFARDLKAEYDSAMRRIMALHEINTEFEVWSTFVLSHANLSNDYKFHETMRDISASLQDSFRRRCYSKVGGHGIERIGPLAVAMYRVTREEMAEALETHRKRSAEEAFVNKSTHKAKEFPFISFPWILSNILGKIALGHYELPRSLIDDTLVPDIKPGQNISGEKRKVHTKAASVTDAPGASGVNYDDQVDLLEDPIPSSSRCHPSPAKVGEPFSDPLADFDLDEKQMVMSPTKASTEDRFDLLSSRSSPKRHGAKESMKENVKPEVVEEGECGEIVEEEGDLQPNALDLLTQLLES</sequence>
<feature type="domain" description="RDRP C-terminal head" evidence="11">
    <location>
        <begin position="1035"/>
        <end position="1177"/>
    </location>
</feature>
<reference evidence="13" key="1">
    <citation type="submission" date="2017-02" db="EMBL/GenBank/DDBJ databases">
        <authorList>
            <person name="Tafer H."/>
            <person name="Lopandic K."/>
        </authorList>
    </citation>
    <scope>NUCLEOTIDE SEQUENCE [LARGE SCALE GENOMIC DNA]</scope>
    <source>
        <strain evidence="13">CBS 366.77</strain>
    </source>
</reference>
<evidence type="ECO:0000256" key="1">
    <source>
        <dbReference type="ARBA" id="ARBA00005762"/>
    </source>
</evidence>
<dbReference type="PANTHER" id="PTHR23079">
    <property type="entry name" value="RNA-DEPENDENT RNA POLYMERASE"/>
    <property type="match status" value="1"/>
</dbReference>
<keyword evidence="6" id="KW-0943">RNA-mediated gene silencing</keyword>
<dbReference type="EMBL" id="MVGC01000219">
    <property type="protein sequence ID" value="RJE21572.1"/>
    <property type="molecule type" value="Genomic_DNA"/>
</dbReference>
<evidence type="ECO:0000256" key="5">
    <source>
        <dbReference type="ARBA" id="ARBA00022884"/>
    </source>
</evidence>
<dbReference type="InterPro" id="IPR007855">
    <property type="entry name" value="RDRP"/>
</dbReference>
<evidence type="ECO:0000256" key="4">
    <source>
        <dbReference type="ARBA" id="ARBA00022695"/>
    </source>
</evidence>
<dbReference type="GO" id="GO:0003723">
    <property type="term" value="F:RNA binding"/>
    <property type="evidence" value="ECO:0007669"/>
    <property type="project" value="UniProtKB-KW"/>
</dbReference>
<comment type="similarity">
    <text evidence="1 8">Belongs to the RdRP family.</text>
</comment>
<dbReference type="PANTHER" id="PTHR23079:SF55">
    <property type="entry name" value="RNA-DIRECTED RNA POLYMERASE"/>
    <property type="match status" value="1"/>
</dbReference>
<dbReference type="GO" id="GO:0031380">
    <property type="term" value="C:nuclear RNA-directed RNA polymerase complex"/>
    <property type="evidence" value="ECO:0007669"/>
    <property type="project" value="TreeGrafter"/>
</dbReference>
<evidence type="ECO:0000256" key="8">
    <source>
        <dbReference type="RuleBase" id="RU363098"/>
    </source>
</evidence>
<dbReference type="STRING" id="2070753.A0A3A2ZEI9"/>
<evidence type="ECO:0000256" key="6">
    <source>
        <dbReference type="ARBA" id="ARBA00023158"/>
    </source>
</evidence>
<evidence type="ECO:0000256" key="7">
    <source>
        <dbReference type="ARBA" id="ARBA00048744"/>
    </source>
</evidence>
<feature type="region of interest" description="Disordered" evidence="9">
    <location>
        <begin position="1272"/>
        <end position="1308"/>
    </location>
</feature>
<keyword evidence="3 8" id="KW-0808">Transferase</keyword>
<dbReference type="Pfam" id="PF05183">
    <property type="entry name" value="RdRP"/>
    <property type="match status" value="2"/>
</dbReference>